<dbReference type="PANTHER" id="PTHR33608">
    <property type="entry name" value="BLL2464 PROTEIN"/>
    <property type="match status" value="1"/>
</dbReference>
<gene>
    <name evidence="2" type="ORF">GCM10009107_22010</name>
</gene>
<dbReference type="Pfam" id="PF01882">
    <property type="entry name" value="DUF58"/>
    <property type="match status" value="1"/>
</dbReference>
<organism evidence="2 3">
    <name type="scientific">Ideonella azotifigens</name>
    <dbReference type="NCBI Taxonomy" id="513160"/>
    <lineage>
        <taxon>Bacteria</taxon>
        <taxon>Pseudomonadati</taxon>
        <taxon>Pseudomonadota</taxon>
        <taxon>Betaproteobacteria</taxon>
        <taxon>Burkholderiales</taxon>
        <taxon>Sphaerotilaceae</taxon>
        <taxon>Ideonella</taxon>
    </lineage>
</organism>
<name>A0ABN1JZN7_9BURK</name>
<reference evidence="2 3" key="1">
    <citation type="journal article" date="2019" name="Int. J. Syst. Evol. Microbiol.">
        <title>The Global Catalogue of Microorganisms (GCM) 10K type strain sequencing project: providing services to taxonomists for standard genome sequencing and annotation.</title>
        <authorList>
            <consortium name="The Broad Institute Genomics Platform"/>
            <consortium name="The Broad Institute Genome Sequencing Center for Infectious Disease"/>
            <person name="Wu L."/>
            <person name="Ma J."/>
        </authorList>
    </citation>
    <scope>NUCLEOTIDE SEQUENCE [LARGE SCALE GENOMIC DNA]</scope>
    <source>
        <strain evidence="2 3">JCM 15503</strain>
    </source>
</reference>
<dbReference type="EMBL" id="BAAAEW010000011">
    <property type="protein sequence ID" value="GAA0750397.1"/>
    <property type="molecule type" value="Genomic_DNA"/>
</dbReference>
<comment type="caution">
    <text evidence="2">The sequence shown here is derived from an EMBL/GenBank/DDBJ whole genome shotgun (WGS) entry which is preliminary data.</text>
</comment>
<accession>A0ABN1JZN7</accession>
<evidence type="ECO:0000313" key="3">
    <source>
        <dbReference type="Proteomes" id="UP001500279"/>
    </source>
</evidence>
<dbReference type="Proteomes" id="UP001500279">
    <property type="component" value="Unassembled WGS sequence"/>
</dbReference>
<dbReference type="PANTHER" id="PTHR33608:SF6">
    <property type="entry name" value="BLL2464 PROTEIN"/>
    <property type="match status" value="1"/>
</dbReference>
<evidence type="ECO:0000313" key="2">
    <source>
        <dbReference type="EMBL" id="GAA0750397.1"/>
    </source>
</evidence>
<proteinExistence type="predicted"/>
<dbReference type="RefSeq" id="WP_231012069.1">
    <property type="nucleotide sequence ID" value="NZ_BAAAEW010000011.1"/>
</dbReference>
<dbReference type="InterPro" id="IPR002881">
    <property type="entry name" value="DUF58"/>
</dbReference>
<protein>
    <recommendedName>
        <fullName evidence="1">DUF58 domain-containing protein</fullName>
    </recommendedName>
</protein>
<sequence>MADLQMHAAAPIREVHYRVDAPVAGHFPGHHRSRRGDSGFEFRGHVSLLDAPDPRRLDLHASLRDPFGDWRVRIYSQRKSMPVTVVADLSASMGFSGQVPKLTVLADLVESLAWSAWRTGDSFGFVGCDSAVRADLLQPQSRARGVGGEVARKLRLLHPEGRDAHGLGHAPGHLSRQRTLLFLVSDFHLPLDVIAELLDALVLHEVVPTVLWDPLEFTLSAKRGLVQVMDPESGHQRLVWWRPALRARWEAAHAQRRDALLQLFRSRRLRPLFIEGGYDAEAVTRHFQS</sequence>
<keyword evidence="3" id="KW-1185">Reference proteome</keyword>
<feature type="domain" description="DUF58" evidence="1">
    <location>
        <begin position="56"/>
        <end position="257"/>
    </location>
</feature>
<evidence type="ECO:0000259" key="1">
    <source>
        <dbReference type="Pfam" id="PF01882"/>
    </source>
</evidence>